<evidence type="ECO:0000313" key="8">
    <source>
        <dbReference type="Proteomes" id="UP001595872"/>
    </source>
</evidence>
<dbReference type="Gene3D" id="3.30.565.10">
    <property type="entry name" value="Histidine kinase-like ATPase, C-terminal domain"/>
    <property type="match status" value="1"/>
</dbReference>
<feature type="transmembrane region" description="Helical" evidence="5">
    <location>
        <begin position="398"/>
        <end position="414"/>
    </location>
</feature>
<dbReference type="GO" id="GO:0016301">
    <property type="term" value="F:kinase activity"/>
    <property type="evidence" value="ECO:0007669"/>
    <property type="project" value="UniProtKB-KW"/>
</dbReference>
<dbReference type="InterPro" id="IPR036890">
    <property type="entry name" value="HATPase_C_sf"/>
</dbReference>
<dbReference type="EMBL" id="JBHSIT010000006">
    <property type="protein sequence ID" value="MFC4910035.1"/>
    <property type="molecule type" value="Genomic_DNA"/>
</dbReference>
<feature type="region of interest" description="Disordered" evidence="4">
    <location>
        <begin position="204"/>
        <end position="226"/>
    </location>
</feature>
<reference evidence="8" key="1">
    <citation type="journal article" date="2019" name="Int. J. Syst. Evol. Microbiol.">
        <title>The Global Catalogue of Microorganisms (GCM) 10K type strain sequencing project: providing services to taxonomists for standard genome sequencing and annotation.</title>
        <authorList>
            <consortium name="The Broad Institute Genomics Platform"/>
            <consortium name="The Broad Institute Genome Sequencing Center for Infectious Disease"/>
            <person name="Wu L."/>
            <person name="Ma J."/>
        </authorList>
    </citation>
    <scope>NUCLEOTIDE SEQUENCE [LARGE SCALE GENOMIC DNA]</scope>
    <source>
        <strain evidence="8">KLKA75</strain>
    </source>
</reference>
<feature type="transmembrane region" description="Helical" evidence="5">
    <location>
        <begin position="306"/>
        <end position="325"/>
    </location>
</feature>
<evidence type="ECO:0000313" key="7">
    <source>
        <dbReference type="EMBL" id="MFC4910035.1"/>
    </source>
</evidence>
<dbReference type="PANTHER" id="PTHR24421:SF63">
    <property type="entry name" value="SENSOR HISTIDINE KINASE DESK"/>
    <property type="match status" value="1"/>
</dbReference>
<keyword evidence="2 7" id="KW-0418">Kinase</keyword>
<dbReference type="Pfam" id="PF07730">
    <property type="entry name" value="HisKA_3"/>
    <property type="match status" value="1"/>
</dbReference>
<dbReference type="PANTHER" id="PTHR24421">
    <property type="entry name" value="NITRATE/NITRITE SENSOR PROTEIN NARX-RELATED"/>
    <property type="match status" value="1"/>
</dbReference>
<dbReference type="InterPro" id="IPR050482">
    <property type="entry name" value="Sensor_HK_TwoCompSys"/>
</dbReference>
<feature type="compositionally biased region" description="Low complexity" evidence="4">
    <location>
        <begin position="634"/>
        <end position="648"/>
    </location>
</feature>
<sequence length="772" mass="82214">MERIPDDLPPRPVRGMLWASLAILFAIRAASGIDNGWGALGVVLATTSYPPLIALLALCRGPRVRYSLLACVVALYLVPFPILGLQWDWMPWTVAAALLHALPTRWAWSLFTLVVAVTGLIVLLDGGNIATGVSRMVIVADDGLIVFSMAALVRTIERLASTREELARSALARERLRLDDELRDALGGRLQAIAFRLRNASPIRPPDDSRDAAGLARDHSRETTGRALDDLREAPGHAQDDLPEAAELARNDHGEETASAGEDLREATDLARRALGDVRATAAAYRAVPFSEEPLPLGSPRPARRVLLAVLVIQCVLVLANISLYDDLGLGHLSPEMLALGVLALCAIVILQTLPRTRLVFAVQSLLIVLPVFLLTTAWDRLLSFFSGALLLRVRRPFSWMLVGAVLAVHFALLRRETESSLTSDLAALGGHVMLMWLVYALERLSELAAVLERARHDLADRAVRRERTRVARDLHDVLGYSLSAVALKGELAERLLDTAPDRARAEIAALTALVERSMAELDAIVVDRVRLTLAAEIGAARRMLESAGITTGTDVEHRPLPPELDTALAAVLRETVTNVLRHSRARTCEITISQDGDIVRLHVVNDGATPDTADRPARETSPNADDARPRPTPTAADPRSRPAPATTDPASGLAPVTAGLSFGPASDTANPTSILAMGTASLESGPASDTAGPASGLATDTASLESGLGLGVAGPGSGLVNLAQRTGGGLVARRRPGGLFEVVAEFRSDPAGLGRDPDGVDPVPGVQLDGR</sequence>
<feature type="transmembrane region" description="Helical" evidence="5">
    <location>
        <begin position="37"/>
        <end position="59"/>
    </location>
</feature>
<evidence type="ECO:0000256" key="4">
    <source>
        <dbReference type="SAM" id="MobiDB-lite"/>
    </source>
</evidence>
<gene>
    <name evidence="7" type="ORF">ACFPCY_22120</name>
</gene>
<evidence type="ECO:0000259" key="6">
    <source>
        <dbReference type="Pfam" id="PF07730"/>
    </source>
</evidence>
<keyword evidence="8" id="KW-1185">Reference proteome</keyword>
<dbReference type="InterPro" id="IPR011712">
    <property type="entry name" value="Sig_transdc_His_kin_sub3_dim/P"/>
</dbReference>
<organism evidence="7 8">
    <name type="scientific">Actinomadura gamaensis</name>
    <dbReference type="NCBI Taxonomy" id="1763541"/>
    <lineage>
        <taxon>Bacteria</taxon>
        <taxon>Bacillati</taxon>
        <taxon>Actinomycetota</taxon>
        <taxon>Actinomycetes</taxon>
        <taxon>Streptosporangiales</taxon>
        <taxon>Thermomonosporaceae</taxon>
        <taxon>Actinomadura</taxon>
    </lineage>
</organism>
<feature type="transmembrane region" description="Helical" evidence="5">
    <location>
        <begin position="66"/>
        <end position="86"/>
    </location>
</feature>
<keyword evidence="5" id="KW-0812">Transmembrane</keyword>
<keyword evidence="1" id="KW-0808">Transferase</keyword>
<dbReference type="RefSeq" id="WP_378258028.1">
    <property type="nucleotide sequence ID" value="NZ_JBHSIT010000006.1"/>
</dbReference>
<keyword evidence="5" id="KW-1133">Transmembrane helix</keyword>
<dbReference type="SUPFAM" id="SSF55874">
    <property type="entry name" value="ATPase domain of HSP90 chaperone/DNA topoisomerase II/histidine kinase"/>
    <property type="match status" value="1"/>
</dbReference>
<feature type="compositionally biased region" description="Basic and acidic residues" evidence="4">
    <location>
        <begin position="205"/>
        <end position="226"/>
    </location>
</feature>
<dbReference type="Proteomes" id="UP001595872">
    <property type="component" value="Unassembled WGS sequence"/>
</dbReference>
<evidence type="ECO:0000256" key="2">
    <source>
        <dbReference type="ARBA" id="ARBA00022777"/>
    </source>
</evidence>
<proteinExistence type="predicted"/>
<protein>
    <submittedName>
        <fullName evidence="7">Histidine kinase</fullName>
    </submittedName>
</protein>
<feature type="region of interest" description="Disordered" evidence="4">
    <location>
        <begin position="608"/>
        <end position="666"/>
    </location>
</feature>
<keyword evidence="3" id="KW-0902">Two-component regulatory system</keyword>
<accession>A0ABV9U399</accession>
<feature type="transmembrane region" description="Helical" evidence="5">
    <location>
        <begin position="106"/>
        <end position="126"/>
    </location>
</feature>
<feature type="transmembrane region" description="Helical" evidence="5">
    <location>
        <begin position="426"/>
        <end position="442"/>
    </location>
</feature>
<evidence type="ECO:0000256" key="3">
    <source>
        <dbReference type="ARBA" id="ARBA00023012"/>
    </source>
</evidence>
<evidence type="ECO:0000256" key="5">
    <source>
        <dbReference type="SAM" id="Phobius"/>
    </source>
</evidence>
<feature type="transmembrane region" description="Helical" evidence="5">
    <location>
        <begin position="359"/>
        <end position="378"/>
    </location>
</feature>
<feature type="transmembrane region" description="Helical" evidence="5">
    <location>
        <begin position="337"/>
        <end position="354"/>
    </location>
</feature>
<feature type="transmembrane region" description="Helical" evidence="5">
    <location>
        <begin position="12"/>
        <end position="31"/>
    </location>
</feature>
<feature type="domain" description="Signal transduction histidine kinase subgroup 3 dimerisation and phosphoacceptor" evidence="6">
    <location>
        <begin position="467"/>
        <end position="526"/>
    </location>
</feature>
<comment type="caution">
    <text evidence="7">The sequence shown here is derived from an EMBL/GenBank/DDBJ whole genome shotgun (WGS) entry which is preliminary data.</text>
</comment>
<feature type="region of interest" description="Disordered" evidence="4">
    <location>
        <begin position="750"/>
        <end position="772"/>
    </location>
</feature>
<evidence type="ECO:0000256" key="1">
    <source>
        <dbReference type="ARBA" id="ARBA00022679"/>
    </source>
</evidence>
<keyword evidence="5" id="KW-0472">Membrane</keyword>
<name>A0ABV9U399_9ACTN</name>
<dbReference type="Gene3D" id="1.20.5.1930">
    <property type="match status" value="2"/>
</dbReference>